<gene>
    <name evidence="3" type="ORF">PG986_010568</name>
</gene>
<name>A0ABR1Q2K9_9PEZI</name>
<dbReference type="Gene3D" id="3.40.50.1110">
    <property type="entry name" value="SGNH hydrolase"/>
    <property type="match status" value="1"/>
</dbReference>
<dbReference type="RefSeq" id="XP_066696281.1">
    <property type="nucleotide sequence ID" value="XM_066846790.1"/>
</dbReference>
<dbReference type="Pfam" id="PF00657">
    <property type="entry name" value="Lipase_GDSL"/>
    <property type="match status" value="1"/>
</dbReference>
<dbReference type="SUPFAM" id="SSF52266">
    <property type="entry name" value="SGNH hydrolase"/>
    <property type="match status" value="1"/>
</dbReference>
<dbReference type="PANTHER" id="PTHR45648">
    <property type="entry name" value="GDSL LIPASE/ACYLHYDROLASE FAMILY PROTEIN (AFU_ORTHOLOGUE AFUA_4G14700)"/>
    <property type="match status" value="1"/>
</dbReference>
<evidence type="ECO:0000256" key="2">
    <source>
        <dbReference type="SAM" id="SignalP"/>
    </source>
</evidence>
<feature type="chain" id="PRO_5046853958" description="Carbohydrate esterase family 16 protein" evidence="2">
    <location>
        <begin position="16"/>
        <end position="409"/>
    </location>
</feature>
<keyword evidence="2" id="KW-0732">Signal</keyword>
<keyword evidence="1" id="KW-0378">Hydrolase</keyword>
<dbReference type="InterPro" id="IPR001087">
    <property type="entry name" value="GDSL"/>
</dbReference>
<proteinExistence type="predicted"/>
<dbReference type="GeneID" id="92079852"/>
<protein>
    <recommendedName>
        <fullName evidence="5">Carbohydrate esterase family 16 protein</fullName>
    </recommendedName>
</protein>
<dbReference type="InterPro" id="IPR051058">
    <property type="entry name" value="GDSL_Est/Lipase"/>
</dbReference>
<evidence type="ECO:0000313" key="4">
    <source>
        <dbReference type="Proteomes" id="UP001391051"/>
    </source>
</evidence>
<evidence type="ECO:0000313" key="3">
    <source>
        <dbReference type="EMBL" id="KAK7946247.1"/>
    </source>
</evidence>
<keyword evidence="4" id="KW-1185">Reference proteome</keyword>
<dbReference type="InterPro" id="IPR036514">
    <property type="entry name" value="SGNH_hydro_sf"/>
</dbReference>
<comment type="caution">
    <text evidence="3">The sequence shown here is derived from an EMBL/GenBank/DDBJ whole genome shotgun (WGS) entry which is preliminary data.</text>
</comment>
<feature type="signal peptide" evidence="2">
    <location>
        <begin position="1"/>
        <end position="15"/>
    </location>
</feature>
<sequence>MHLLPLLAAAGTAVANYPTRQHTVKNVIAFGDSYTDSGRISAYIANNGSAPPPATDTSTSNFTAGGGYSWGHFATQQLGAKFYDYAVSGAFCSNTIVERFLPQINRSFPSVLEDQIPSFVEDLAYVNASTGSNTFYPNRAGANTVYALWIGTNDLGSFLADSQYAGFTITDFVDCVWRVFDAIYRQGGRRFVLLNQAPLERTPLYAAPQRGGAGGQPVEQKVLEYSTNVNTMFDYGVPFQLLANKTRRWPHVSFTVFNVHQLMLDIYDKPEQYFDAPANVTGYYHHCDFNGSDCTNSQNPLSSFMWYDELHPSEKTDEVIGKEFAKVVGGKSSYATYWYMTMLELVAPFFEVTLLLGMLCCVLLVDSMEFPFTCSGGEINFELFRHRSELFCCRKPETISLALILQTVK</sequence>
<dbReference type="Proteomes" id="UP001391051">
    <property type="component" value="Unassembled WGS sequence"/>
</dbReference>
<dbReference type="EMBL" id="JAQQWE010000007">
    <property type="protein sequence ID" value="KAK7946247.1"/>
    <property type="molecule type" value="Genomic_DNA"/>
</dbReference>
<reference evidence="3 4" key="1">
    <citation type="submission" date="2023-01" db="EMBL/GenBank/DDBJ databases">
        <title>Analysis of 21 Apiospora genomes using comparative genomics revels a genus with tremendous synthesis potential of carbohydrate active enzymes and secondary metabolites.</title>
        <authorList>
            <person name="Sorensen T."/>
        </authorList>
    </citation>
    <scope>NUCLEOTIDE SEQUENCE [LARGE SCALE GENOMIC DNA]</scope>
    <source>
        <strain evidence="3 4">CBS 24483</strain>
    </source>
</reference>
<dbReference type="CDD" id="cd01846">
    <property type="entry name" value="fatty_acyltransferase_like"/>
    <property type="match status" value="1"/>
</dbReference>
<dbReference type="PANTHER" id="PTHR45648:SF22">
    <property type="entry name" value="GDSL LIPASE_ACYLHYDROLASE FAMILY PROTEIN (AFU_ORTHOLOGUE AFUA_4G14700)"/>
    <property type="match status" value="1"/>
</dbReference>
<organism evidence="3 4">
    <name type="scientific">Apiospora aurea</name>
    <dbReference type="NCBI Taxonomy" id="335848"/>
    <lineage>
        <taxon>Eukaryota</taxon>
        <taxon>Fungi</taxon>
        <taxon>Dikarya</taxon>
        <taxon>Ascomycota</taxon>
        <taxon>Pezizomycotina</taxon>
        <taxon>Sordariomycetes</taxon>
        <taxon>Xylariomycetidae</taxon>
        <taxon>Amphisphaeriales</taxon>
        <taxon>Apiosporaceae</taxon>
        <taxon>Apiospora</taxon>
    </lineage>
</organism>
<evidence type="ECO:0008006" key="5">
    <source>
        <dbReference type="Google" id="ProtNLM"/>
    </source>
</evidence>
<accession>A0ABR1Q2K9</accession>
<evidence type="ECO:0000256" key="1">
    <source>
        <dbReference type="ARBA" id="ARBA00022801"/>
    </source>
</evidence>